<protein>
    <submittedName>
        <fullName evidence="1">CIC11C00000000626</fullName>
    </submittedName>
</protein>
<proteinExistence type="predicted"/>
<evidence type="ECO:0000313" key="2">
    <source>
        <dbReference type="Proteomes" id="UP000182259"/>
    </source>
</evidence>
<reference evidence="1 2" key="1">
    <citation type="submission" date="2016-10" db="EMBL/GenBank/DDBJ databases">
        <authorList>
            <person name="de Groot N.N."/>
        </authorList>
    </citation>
    <scope>NUCLEOTIDE SEQUENCE [LARGE SCALE GENOMIC DNA]</scope>
    <source>
        <strain evidence="1 2">PYCC 4715</strain>
    </source>
</reference>
<organism evidence="1 2">
    <name type="scientific">Sungouiella intermedia</name>
    <dbReference type="NCBI Taxonomy" id="45354"/>
    <lineage>
        <taxon>Eukaryota</taxon>
        <taxon>Fungi</taxon>
        <taxon>Dikarya</taxon>
        <taxon>Ascomycota</taxon>
        <taxon>Saccharomycotina</taxon>
        <taxon>Pichiomycetes</taxon>
        <taxon>Metschnikowiaceae</taxon>
        <taxon>Sungouiella</taxon>
    </lineage>
</organism>
<dbReference type="EMBL" id="LT635767">
    <property type="protein sequence ID" value="SGZ55557.1"/>
    <property type="molecule type" value="Genomic_DNA"/>
</dbReference>
<name>A0A1L0GH14_9ASCO</name>
<evidence type="ECO:0000313" key="1">
    <source>
        <dbReference type="EMBL" id="SGZ55557.1"/>
    </source>
</evidence>
<dbReference type="Proteomes" id="UP000182259">
    <property type="component" value="Chromosome IV"/>
</dbReference>
<dbReference type="AlphaFoldDB" id="A0A1L0GH14"/>
<accession>A0A1L0GH14</accession>
<gene>
    <name evidence="1" type="ORF">SAMEA4029009_CIC11G00000000626</name>
</gene>
<sequence>MHELDYITTSAGTEARRKHRLQDRCSFVFSSISTSSTSVDESCRELVRVLDALRLADDTTDRLLLILLNDLTMASA</sequence>